<dbReference type="Pfam" id="PF03819">
    <property type="entry name" value="MazG"/>
    <property type="match status" value="1"/>
</dbReference>
<organism evidence="2 3">
    <name type="scientific">Bacillus salacetis</name>
    <dbReference type="NCBI Taxonomy" id="2315464"/>
    <lineage>
        <taxon>Bacteria</taxon>
        <taxon>Bacillati</taxon>
        <taxon>Bacillota</taxon>
        <taxon>Bacilli</taxon>
        <taxon>Bacillales</taxon>
        <taxon>Bacillaceae</taxon>
        <taxon>Bacillus</taxon>
    </lineage>
</organism>
<evidence type="ECO:0000313" key="3">
    <source>
        <dbReference type="Proteomes" id="UP000265801"/>
    </source>
</evidence>
<comment type="caution">
    <text evidence="2">The sequence shown here is derived from an EMBL/GenBank/DDBJ whole genome shotgun (WGS) entry which is preliminary data.</text>
</comment>
<reference evidence="2 3" key="1">
    <citation type="submission" date="2018-09" db="EMBL/GenBank/DDBJ databases">
        <title>Bacillus saliacetes sp. nov., isolated from Thai shrimp paste (Ka-pi).</title>
        <authorList>
            <person name="Daroonpunt R."/>
            <person name="Tanasupawat S."/>
            <person name="Yiamsombut S."/>
        </authorList>
    </citation>
    <scope>NUCLEOTIDE SEQUENCE [LARGE SCALE GENOMIC DNA]</scope>
    <source>
        <strain evidence="2 3">SKP7-4</strain>
    </source>
</reference>
<evidence type="ECO:0000313" key="2">
    <source>
        <dbReference type="EMBL" id="RIW32065.1"/>
    </source>
</evidence>
<name>A0A3A1R021_9BACI</name>
<dbReference type="EMBL" id="QXIR01000019">
    <property type="protein sequence ID" value="RIW32065.1"/>
    <property type="molecule type" value="Genomic_DNA"/>
</dbReference>
<sequence length="92" mass="10926">MNLNQLQQYIKKKDHKPELKNAYFQKLIEEVGELSEAIRKNKRLEEEGSIKGTIEEELYDVLYYITAIANIHDIDLKHCMRLKAELNLEKYS</sequence>
<proteinExistence type="predicted"/>
<dbReference type="AlphaFoldDB" id="A0A3A1R021"/>
<accession>A0A3A1R021</accession>
<keyword evidence="3" id="KW-1185">Reference proteome</keyword>
<feature type="domain" description="NTP pyrophosphohydrolase MazG-like" evidence="1">
    <location>
        <begin position="22"/>
        <end position="79"/>
    </location>
</feature>
<evidence type="ECO:0000259" key="1">
    <source>
        <dbReference type="Pfam" id="PF03819"/>
    </source>
</evidence>
<dbReference type="InterPro" id="IPR004518">
    <property type="entry name" value="MazG-like_dom"/>
</dbReference>
<dbReference type="Proteomes" id="UP000265801">
    <property type="component" value="Unassembled WGS sequence"/>
</dbReference>
<dbReference type="PANTHER" id="PTHR42702">
    <property type="entry name" value="NUCLEOTIDE PYROPHOSPHOHYDROLASE"/>
    <property type="match status" value="1"/>
</dbReference>
<dbReference type="SUPFAM" id="SSF101386">
    <property type="entry name" value="all-alpha NTP pyrophosphatases"/>
    <property type="match status" value="1"/>
</dbReference>
<dbReference type="PANTHER" id="PTHR42702:SF1">
    <property type="entry name" value="REGULATORY PROTEIN FOR BETA-LACTAMASE"/>
    <property type="match status" value="1"/>
</dbReference>
<dbReference type="OrthoDB" id="9791898at2"/>
<gene>
    <name evidence="2" type="ORF">D3H55_14015</name>
</gene>
<dbReference type="Gene3D" id="1.10.287.1080">
    <property type="entry name" value="MazG-like"/>
    <property type="match status" value="1"/>
</dbReference>
<protein>
    <recommendedName>
        <fullName evidence="1">NTP pyrophosphohydrolase MazG-like domain-containing protein</fullName>
    </recommendedName>
</protein>